<reference evidence="7 8" key="1">
    <citation type="submission" date="2021-12" db="EMBL/GenBank/DDBJ databases">
        <title>High titer production of polyol ester of fatty acids by Rhodotorula paludigena BS15 towards product separation-free biomass refinery.</title>
        <authorList>
            <person name="Mano J."/>
            <person name="Ono H."/>
            <person name="Tanaka T."/>
            <person name="Naito K."/>
            <person name="Sushida H."/>
            <person name="Ike M."/>
            <person name="Tokuyasu K."/>
            <person name="Kitaoka M."/>
        </authorList>
    </citation>
    <scope>NUCLEOTIDE SEQUENCE [LARGE SCALE GENOMIC DNA]</scope>
    <source>
        <strain evidence="7 8">BS15</strain>
    </source>
</reference>
<dbReference type="InterPro" id="IPR002921">
    <property type="entry name" value="Fungal_lipase-type"/>
</dbReference>
<dbReference type="PANTHER" id="PTHR45856:SF24">
    <property type="entry name" value="FUNGAL LIPASE-LIKE DOMAIN-CONTAINING PROTEIN"/>
    <property type="match status" value="1"/>
</dbReference>
<dbReference type="Pfam" id="PF01764">
    <property type="entry name" value="Lipase_3"/>
    <property type="match status" value="1"/>
</dbReference>
<name>A0AAV5GVJ1_9BASI</name>
<keyword evidence="5" id="KW-0472">Membrane</keyword>
<protein>
    <recommendedName>
        <fullName evidence="6">Fungal lipase-type domain-containing protein</fullName>
    </recommendedName>
</protein>
<organism evidence="7 8">
    <name type="scientific">Rhodotorula paludigena</name>
    <dbReference type="NCBI Taxonomy" id="86838"/>
    <lineage>
        <taxon>Eukaryota</taxon>
        <taxon>Fungi</taxon>
        <taxon>Dikarya</taxon>
        <taxon>Basidiomycota</taxon>
        <taxon>Pucciniomycotina</taxon>
        <taxon>Microbotryomycetes</taxon>
        <taxon>Sporidiobolales</taxon>
        <taxon>Sporidiobolaceae</taxon>
        <taxon>Rhodotorula</taxon>
    </lineage>
</organism>
<comment type="catalytic activity">
    <reaction evidence="3">
        <text>a diacylglycerol + H2O = a monoacylglycerol + a fatty acid + H(+)</text>
        <dbReference type="Rhea" id="RHEA:32731"/>
        <dbReference type="ChEBI" id="CHEBI:15377"/>
        <dbReference type="ChEBI" id="CHEBI:15378"/>
        <dbReference type="ChEBI" id="CHEBI:17408"/>
        <dbReference type="ChEBI" id="CHEBI:18035"/>
        <dbReference type="ChEBI" id="CHEBI:28868"/>
    </reaction>
</comment>
<evidence type="ECO:0000313" key="7">
    <source>
        <dbReference type="EMBL" id="GJN93067.1"/>
    </source>
</evidence>
<evidence type="ECO:0000256" key="2">
    <source>
        <dbReference type="ARBA" id="ARBA00043996"/>
    </source>
</evidence>
<evidence type="ECO:0000256" key="1">
    <source>
        <dbReference type="ARBA" id="ARBA00023157"/>
    </source>
</evidence>
<evidence type="ECO:0000256" key="4">
    <source>
        <dbReference type="ARBA" id="ARBA00048461"/>
    </source>
</evidence>
<dbReference type="CDD" id="cd00519">
    <property type="entry name" value="Lipase_3"/>
    <property type="match status" value="1"/>
</dbReference>
<comment type="catalytic activity">
    <reaction evidence="4">
        <text>a monoacylglycerol + H2O = glycerol + a fatty acid + H(+)</text>
        <dbReference type="Rhea" id="RHEA:15245"/>
        <dbReference type="ChEBI" id="CHEBI:15377"/>
        <dbReference type="ChEBI" id="CHEBI:15378"/>
        <dbReference type="ChEBI" id="CHEBI:17408"/>
        <dbReference type="ChEBI" id="CHEBI:17754"/>
        <dbReference type="ChEBI" id="CHEBI:28868"/>
    </reaction>
</comment>
<evidence type="ECO:0000256" key="3">
    <source>
        <dbReference type="ARBA" id="ARBA00047591"/>
    </source>
</evidence>
<accession>A0AAV5GVJ1</accession>
<dbReference type="Gene3D" id="3.40.50.1820">
    <property type="entry name" value="alpha/beta hydrolase"/>
    <property type="match status" value="1"/>
</dbReference>
<dbReference type="PANTHER" id="PTHR45856">
    <property type="entry name" value="ALPHA/BETA-HYDROLASES SUPERFAMILY PROTEIN"/>
    <property type="match status" value="1"/>
</dbReference>
<sequence length="628" mass="68066">MSTPAAAHLADVIRVCKKRPRGVRGWFTYWSKRSFVVAFGAYLLRGLREYARTLLLSPATVFSDPLSTILALLAFPAAALALAVLMLFFWLAGILGGRQIVNWISRNYANGLSTANWPNPNIFGSSSNAAVQSARDILSGETDTTVVQEASLDDDNPDFSQLRTTRVFSLPLARALLLMSSLIYERDDFLVEDAARIVLNAQDKYDEDSNEYNAQVAQAEALLQQSERPIQMQATRWDLSADVVSELASIGGPCAAIFYTPIDSGAAPFIVLVLKGTTPTRPQEFLTDATFTKTGAGVFFGAGSGKVHEGFYEHLFMRNDSDDNGGDGYGSIVRTLRHVAQRMKAGAGSAQADTKIPLWVTGHSLGAALASLMYARFLHSEEDLGPNLDLRDCYAFACPRVGDSNFATSFEESLIKPLDRKNILWRIRNHRDIVASVPPGFADQESLRNSLSSTSFLNYAFLGPAIRIRPKRIPYRAPYYTVEQGGAFHEATEVVVANAEGDAGAGRMEGQVGRTAAGGDDLAQLAQESGRVRAAMAGDEWSVLAAIIALAPSFLYNHGESSFVPPASYMAHLDNVVSSSDMATLERAAAAQQQRPLQPLATGVRRLAGAVAGETSARVRQVRREVQA</sequence>
<keyword evidence="1" id="KW-1015">Disulfide bond</keyword>
<feature type="transmembrane region" description="Helical" evidence="5">
    <location>
        <begin position="67"/>
        <end position="96"/>
    </location>
</feature>
<gene>
    <name evidence="7" type="ORF">Rhopal_006112-T1</name>
</gene>
<evidence type="ECO:0000313" key="8">
    <source>
        <dbReference type="Proteomes" id="UP001342314"/>
    </source>
</evidence>
<evidence type="ECO:0000256" key="5">
    <source>
        <dbReference type="SAM" id="Phobius"/>
    </source>
</evidence>
<proteinExistence type="inferred from homology"/>
<dbReference type="GO" id="GO:0006629">
    <property type="term" value="P:lipid metabolic process"/>
    <property type="evidence" value="ECO:0007669"/>
    <property type="project" value="InterPro"/>
</dbReference>
<keyword evidence="5" id="KW-1133">Transmembrane helix</keyword>
<dbReference type="InterPro" id="IPR029058">
    <property type="entry name" value="AB_hydrolase_fold"/>
</dbReference>
<feature type="domain" description="Fungal lipase-type" evidence="6">
    <location>
        <begin position="271"/>
        <end position="439"/>
    </location>
</feature>
<dbReference type="InterPro" id="IPR051218">
    <property type="entry name" value="Sec_MonoDiacylglyc_Lipase"/>
</dbReference>
<comment type="caution">
    <text evidence="7">The sequence shown here is derived from an EMBL/GenBank/DDBJ whole genome shotgun (WGS) entry which is preliminary data.</text>
</comment>
<dbReference type="AlphaFoldDB" id="A0AAV5GVJ1"/>
<dbReference type="Proteomes" id="UP001342314">
    <property type="component" value="Unassembled WGS sequence"/>
</dbReference>
<keyword evidence="5" id="KW-0812">Transmembrane</keyword>
<keyword evidence="8" id="KW-1185">Reference proteome</keyword>
<evidence type="ECO:0000259" key="6">
    <source>
        <dbReference type="Pfam" id="PF01764"/>
    </source>
</evidence>
<dbReference type="EMBL" id="BQKY01000013">
    <property type="protein sequence ID" value="GJN93067.1"/>
    <property type="molecule type" value="Genomic_DNA"/>
</dbReference>
<dbReference type="SUPFAM" id="SSF53474">
    <property type="entry name" value="alpha/beta-Hydrolases"/>
    <property type="match status" value="1"/>
</dbReference>
<comment type="similarity">
    <text evidence="2">Belongs to the AB hydrolase superfamily. Lipase family. Class 3 subfamily.</text>
</comment>